<gene>
    <name evidence="1" type="ORF">BDN72DRAFT_530805</name>
</gene>
<dbReference type="Proteomes" id="UP000308600">
    <property type="component" value="Unassembled WGS sequence"/>
</dbReference>
<name>A0ACD3A3U3_9AGAR</name>
<accession>A0ACD3A3U3</accession>
<keyword evidence="2" id="KW-1185">Reference proteome</keyword>
<evidence type="ECO:0000313" key="2">
    <source>
        <dbReference type="Proteomes" id="UP000308600"/>
    </source>
</evidence>
<reference evidence="1 2" key="1">
    <citation type="journal article" date="2019" name="Nat. Ecol. Evol.">
        <title>Megaphylogeny resolves global patterns of mushroom evolution.</title>
        <authorList>
            <person name="Varga T."/>
            <person name="Krizsan K."/>
            <person name="Foldi C."/>
            <person name="Dima B."/>
            <person name="Sanchez-Garcia M."/>
            <person name="Sanchez-Ramirez S."/>
            <person name="Szollosi G.J."/>
            <person name="Szarkandi J.G."/>
            <person name="Papp V."/>
            <person name="Albert L."/>
            <person name="Andreopoulos W."/>
            <person name="Angelini C."/>
            <person name="Antonin V."/>
            <person name="Barry K.W."/>
            <person name="Bougher N.L."/>
            <person name="Buchanan P."/>
            <person name="Buyck B."/>
            <person name="Bense V."/>
            <person name="Catcheside P."/>
            <person name="Chovatia M."/>
            <person name="Cooper J."/>
            <person name="Damon W."/>
            <person name="Desjardin D."/>
            <person name="Finy P."/>
            <person name="Geml J."/>
            <person name="Haridas S."/>
            <person name="Hughes K."/>
            <person name="Justo A."/>
            <person name="Karasinski D."/>
            <person name="Kautmanova I."/>
            <person name="Kiss B."/>
            <person name="Kocsube S."/>
            <person name="Kotiranta H."/>
            <person name="LaButti K.M."/>
            <person name="Lechner B.E."/>
            <person name="Liimatainen K."/>
            <person name="Lipzen A."/>
            <person name="Lukacs Z."/>
            <person name="Mihaltcheva S."/>
            <person name="Morgado L.N."/>
            <person name="Niskanen T."/>
            <person name="Noordeloos M.E."/>
            <person name="Ohm R.A."/>
            <person name="Ortiz-Santana B."/>
            <person name="Ovrebo C."/>
            <person name="Racz N."/>
            <person name="Riley R."/>
            <person name="Savchenko A."/>
            <person name="Shiryaev A."/>
            <person name="Soop K."/>
            <person name="Spirin V."/>
            <person name="Szebenyi C."/>
            <person name="Tomsovsky M."/>
            <person name="Tulloss R.E."/>
            <person name="Uehling J."/>
            <person name="Grigoriev I.V."/>
            <person name="Vagvolgyi C."/>
            <person name="Papp T."/>
            <person name="Martin F.M."/>
            <person name="Miettinen O."/>
            <person name="Hibbett D.S."/>
            <person name="Nagy L.G."/>
        </authorList>
    </citation>
    <scope>NUCLEOTIDE SEQUENCE [LARGE SCALE GENOMIC DNA]</scope>
    <source>
        <strain evidence="1 2">NL-1719</strain>
    </source>
</reference>
<protein>
    <submittedName>
        <fullName evidence="1">Uncharacterized protein</fullName>
    </submittedName>
</protein>
<proteinExistence type="predicted"/>
<dbReference type="EMBL" id="ML208783">
    <property type="protein sequence ID" value="TFK60392.1"/>
    <property type="molecule type" value="Genomic_DNA"/>
</dbReference>
<evidence type="ECO:0000313" key="1">
    <source>
        <dbReference type="EMBL" id="TFK60392.1"/>
    </source>
</evidence>
<sequence length="84" mass="9741">MSRAMIDEWHCCSLHRIYPKTSTQLNGHFIRRQWLNCQRAVTSPSVQLSSALLPWFLLGFFFPFVNIHSSTVNRGSSLRVFTRG</sequence>
<organism evidence="1 2">
    <name type="scientific">Pluteus cervinus</name>
    <dbReference type="NCBI Taxonomy" id="181527"/>
    <lineage>
        <taxon>Eukaryota</taxon>
        <taxon>Fungi</taxon>
        <taxon>Dikarya</taxon>
        <taxon>Basidiomycota</taxon>
        <taxon>Agaricomycotina</taxon>
        <taxon>Agaricomycetes</taxon>
        <taxon>Agaricomycetidae</taxon>
        <taxon>Agaricales</taxon>
        <taxon>Pluteineae</taxon>
        <taxon>Pluteaceae</taxon>
        <taxon>Pluteus</taxon>
    </lineage>
</organism>